<gene>
    <name evidence="1" type="ORF">AARAC_011564</name>
</gene>
<name>A0A2G7FMQ6_9EURO</name>
<comment type="caution">
    <text evidence="1">The sequence shown here is derived from an EMBL/GenBank/DDBJ whole genome shotgun (WGS) entry which is preliminary data.</text>
</comment>
<evidence type="ECO:0000313" key="2">
    <source>
        <dbReference type="Proteomes" id="UP000231358"/>
    </source>
</evidence>
<dbReference type="EMBL" id="NEXV01000536">
    <property type="protein sequence ID" value="PIG81833.1"/>
    <property type="molecule type" value="Genomic_DNA"/>
</dbReference>
<dbReference type="Proteomes" id="UP000231358">
    <property type="component" value="Unassembled WGS sequence"/>
</dbReference>
<dbReference type="AlphaFoldDB" id="A0A2G7FMQ6"/>
<protein>
    <submittedName>
        <fullName evidence="1">Uncharacterized protein</fullName>
    </submittedName>
</protein>
<proteinExistence type="predicted"/>
<accession>A0A2G7FMQ6</accession>
<evidence type="ECO:0000313" key="1">
    <source>
        <dbReference type="EMBL" id="PIG81833.1"/>
    </source>
</evidence>
<reference evidence="1 2" key="1">
    <citation type="submission" date="2017-05" db="EMBL/GenBank/DDBJ databases">
        <title>Genome sequence for an aflatoxigenic pathogen of Argentinian peanut, Aspergillus arachidicola.</title>
        <authorList>
            <person name="Moore G."/>
            <person name="Beltz S.B."/>
            <person name="Mack B.M."/>
        </authorList>
    </citation>
    <scope>NUCLEOTIDE SEQUENCE [LARGE SCALE GENOMIC DNA]</scope>
    <source>
        <strain evidence="1 2">CBS 117610</strain>
    </source>
</reference>
<organism evidence="1 2">
    <name type="scientific">Aspergillus arachidicola</name>
    <dbReference type="NCBI Taxonomy" id="656916"/>
    <lineage>
        <taxon>Eukaryota</taxon>
        <taxon>Fungi</taxon>
        <taxon>Dikarya</taxon>
        <taxon>Ascomycota</taxon>
        <taxon>Pezizomycotina</taxon>
        <taxon>Eurotiomycetes</taxon>
        <taxon>Eurotiomycetidae</taxon>
        <taxon>Eurotiales</taxon>
        <taxon>Aspergillaceae</taxon>
        <taxon>Aspergillus</taxon>
        <taxon>Aspergillus subgen. Circumdati</taxon>
    </lineage>
</organism>
<keyword evidence="2" id="KW-1185">Reference proteome</keyword>
<sequence length="223" mass="25855">MMHWYQPCHLSLQPHNSYPETLFEYGQYLENLQLYTTYISNHEISQVFNPYYVPNAFETCQAAIDKVSHLNRMKDLNAASVLLTITGHSLWEAQRKQFPEPVDIQDYNQWTTTENDSIGFWQDFNHCWLNLGRNISETLWQTTHLDCNAKESLEEWLRGLADHVINVSDFLEEFGLVDYERGIWEDDILYCFEGCSEALEQVGTTPFNSQGSSDGAGAQITQH</sequence>